<feature type="region of interest" description="Disordered" evidence="1">
    <location>
        <begin position="220"/>
        <end position="273"/>
    </location>
</feature>
<accession>A0A6A6VGQ6</accession>
<feature type="region of interest" description="Disordered" evidence="1">
    <location>
        <begin position="43"/>
        <end position="115"/>
    </location>
</feature>
<feature type="region of interest" description="Disordered" evidence="1">
    <location>
        <begin position="127"/>
        <end position="206"/>
    </location>
</feature>
<dbReference type="AlphaFoldDB" id="A0A6A6VGQ6"/>
<feature type="compositionally biased region" description="Low complexity" evidence="1">
    <location>
        <begin position="257"/>
        <end position="267"/>
    </location>
</feature>
<evidence type="ECO:0000313" key="3">
    <source>
        <dbReference type="Proteomes" id="UP000799440"/>
    </source>
</evidence>
<evidence type="ECO:0000256" key="1">
    <source>
        <dbReference type="SAM" id="MobiDB-lite"/>
    </source>
</evidence>
<evidence type="ECO:0000313" key="2">
    <source>
        <dbReference type="EMBL" id="KAF2748780.1"/>
    </source>
</evidence>
<gene>
    <name evidence="2" type="ORF">M011DRAFT_476160</name>
</gene>
<dbReference type="Proteomes" id="UP000799440">
    <property type="component" value="Unassembled WGS sequence"/>
</dbReference>
<organism evidence="2 3">
    <name type="scientific">Sporormia fimetaria CBS 119925</name>
    <dbReference type="NCBI Taxonomy" id="1340428"/>
    <lineage>
        <taxon>Eukaryota</taxon>
        <taxon>Fungi</taxon>
        <taxon>Dikarya</taxon>
        <taxon>Ascomycota</taxon>
        <taxon>Pezizomycotina</taxon>
        <taxon>Dothideomycetes</taxon>
        <taxon>Pleosporomycetidae</taxon>
        <taxon>Pleosporales</taxon>
        <taxon>Sporormiaceae</taxon>
        <taxon>Sporormia</taxon>
    </lineage>
</organism>
<feature type="compositionally biased region" description="Pro residues" evidence="1">
    <location>
        <begin position="235"/>
        <end position="256"/>
    </location>
</feature>
<keyword evidence="3" id="KW-1185">Reference proteome</keyword>
<sequence>MDSSKFPFGRADRRTKALDADIENLRLSSGMRSHASQLKLPELCGMHSAPPPHDLSPTPNSRRPTKTRQALVELTPNGSVPRPGTSARTLFQRNPGAQRSKRPRGQRAVSTGCLPGVPEDLEMAFGPNVPGYRSPSNSFIRRRDDGRGNRMGMDGDRPSVGRRDSQFARVSSDPFSSAPTWSRDGGHTDLSERDDPFQSHQPQQHEQHYLYTADPFNPALSNIFNTTATPSMRSNPPPARPQPPSSLPRATQPPPTFTSTSNQQPSPTTEPPVYRLTFSSRSLAGNPPFTLFQTYFPLAIANARARALATECCRSHLGEVLRLDSAGGGEGEAEGQVWVVVRQRQVQVQDGGAGGYFDSRHGNGAVNGGDERGMQGIFGYGYAGFGEEGRRGVEESVVVRVGVCLVVREAEEAEGDEMEM</sequence>
<protein>
    <submittedName>
        <fullName evidence="2">Uncharacterized protein</fullName>
    </submittedName>
</protein>
<name>A0A6A6VGQ6_9PLEO</name>
<reference evidence="2" key="1">
    <citation type="journal article" date="2020" name="Stud. Mycol.">
        <title>101 Dothideomycetes genomes: a test case for predicting lifestyles and emergence of pathogens.</title>
        <authorList>
            <person name="Haridas S."/>
            <person name="Albert R."/>
            <person name="Binder M."/>
            <person name="Bloem J."/>
            <person name="Labutti K."/>
            <person name="Salamov A."/>
            <person name="Andreopoulos B."/>
            <person name="Baker S."/>
            <person name="Barry K."/>
            <person name="Bills G."/>
            <person name="Bluhm B."/>
            <person name="Cannon C."/>
            <person name="Castanera R."/>
            <person name="Culley D."/>
            <person name="Daum C."/>
            <person name="Ezra D."/>
            <person name="Gonzalez J."/>
            <person name="Henrissat B."/>
            <person name="Kuo A."/>
            <person name="Liang C."/>
            <person name="Lipzen A."/>
            <person name="Lutzoni F."/>
            <person name="Magnuson J."/>
            <person name="Mondo S."/>
            <person name="Nolan M."/>
            <person name="Ohm R."/>
            <person name="Pangilinan J."/>
            <person name="Park H.-J."/>
            <person name="Ramirez L."/>
            <person name="Alfaro M."/>
            <person name="Sun H."/>
            <person name="Tritt A."/>
            <person name="Yoshinaga Y."/>
            <person name="Zwiers L.-H."/>
            <person name="Turgeon B."/>
            <person name="Goodwin S."/>
            <person name="Spatafora J."/>
            <person name="Crous P."/>
            <person name="Grigoriev I."/>
        </authorList>
    </citation>
    <scope>NUCLEOTIDE SEQUENCE</scope>
    <source>
        <strain evidence="2">CBS 119925</strain>
    </source>
</reference>
<proteinExistence type="predicted"/>
<feature type="compositionally biased region" description="Basic and acidic residues" evidence="1">
    <location>
        <begin position="141"/>
        <end position="166"/>
    </location>
</feature>
<feature type="compositionally biased region" description="Polar residues" evidence="1">
    <location>
        <begin position="86"/>
        <end position="97"/>
    </location>
</feature>
<feature type="compositionally biased region" description="Polar residues" evidence="1">
    <location>
        <begin position="220"/>
        <end position="232"/>
    </location>
</feature>
<dbReference type="EMBL" id="MU006568">
    <property type="protein sequence ID" value="KAF2748780.1"/>
    <property type="molecule type" value="Genomic_DNA"/>
</dbReference>
<feature type="compositionally biased region" description="Basic and acidic residues" evidence="1">
    <location>
        <begin position="184"/>
        <end position="206"/>
    </location>
</feature>